<accession>A0AAD5V1L0</accession>
<dbReference type="InterPro" id="IPR045122">
    <property type="entry name" value="Csc1-like"/>
</dbReference>
<sequence length="901" mass="102690">MATIQDRPFSKDYSGLINQSVIAGGIIIIAVTSHEYMRRKRRGTHYRVSDGLGSVESWQFGYLYQGRSWAKNPSPPLPLGWALSWVRPVLSFPEDRFNELRGVDASVYIRFLKGCCWFTFVHTISTLPLLFPIHVEFSEDEVSRRSMTRASISSLVNTPKGKSLLWIHLVLLVWVTISWIYTLYWIARGAFRFRAQKIQELADRVQLDKAVKDAQYYPHPHPQYPFQDTQPMDEDDSTKGIRLRTVMVSNIPPNLRTEKDLKEYFEYYLSRRVAKPSMGVTSTTQPGFLNRTFAFLFNRARHIPSRLQKSLVAQPTTPELTSPVDPKVKEIPTIDRVVLVRKMSDLASLLERREEVLRLLETSHIKLARKAVAAVREAMEGKPPSSGLIQSATSRLSFAKIRSRAPTPDIENGRQSAEDTIEGEDRMQLLIRTLGPYVNTFSDSTSKKHPLSGIVAKWGLFGAVDPDADMKSPITFPSTSETGHAPPPNRTIWDAMLSLPRSTLDSFQPLIHLSALFRGRTVPSIDYYTAKLNLLTSLIAEKRSKAVNEYAPTSTAFITFKDPADARRACKYLAVHPDNPVNACFVTMAPSYEDLDWTRLMKATYRVEFVKDWVVNLGVWAFTIFWVFPVTLFVGLVSIQNISAFWPGLKRYLDQHPWEEELIQSFLPTLLVALLALLIPLILLIFTMGIHGGLELALFGLPLIMYPSTKRQVTPRKRAVGIRPRTFNYYYWLPNHLLVIHVLLVFSLLNPLVIPFAFLYFCVDMTIVKNQLLHVYAKNYEGNGKYLLIRLIRYSLDGLILSQVVFLAYMVVLKKTANVAVTAILVVITSFVKMVMTRVCRARYERDDIWEADIICGTDYSRNSDVRDPAEEVPDAVIEGQEPASKRFRDRFRLPKRISGP</sequence>
<dbReference type="Pfam" id="PF02714">
    <property type="entry name" value="RSN1_7TM"/>
    <property type="match status" value="2"/>
</dbReference>
<protein>
    <recommendedName>
        <fullName evidence="13">Calcium permeable stress-gated cation channel 1</fullName>
    </recommendedName>
</protein>
<evidence type="ECO:0008006" key="13">
    <source>
        <dbReference type="Google" id="ProtNLM"/>
    </source>
</evidence>
<comment type="subcellular location">
    <subcellularLocation>
        <location evidence="1">Membrane</location>
        <topology evidence="1">Multi-pass membrane protein</topology>
    </subcellularLocation>
</comment>
<feature type="transmembrane region" description="Helical" evidence="7">
    <location>
        <begin position="165"/>
        <end position="187"/>
    </location>
</feature>
<keyword evidence="4 7" id="KW-0812">Transmembrane</keyword>
<keyword evidence="3" id="KW-0813">Transport</keyword>
<dbReference type="Proteomes" id="UP001212997">
    <property type="component" value="Unassembled WGS sequence"/>
</dbReference>
<dbReference type="Pfam" id="PF13967">
    <property type="entry name" value="RSN1_TM"/>
    <property type="match status" value="1"/>
</dbReference>
<keyword evidence="12" id="KW-1185">Reference proteome</keyword>
<dbReference type="Pfam" id="PF14703">
    <property type="entry name" value="PHM7_cyt"/>
    <property type="match status" value="1"/>
</dbReference>
<dbReference type="PANTHER" id="PTHR13018:SF139">
    <property type="entry name" value="PHOSPHATE METABOLISM PROTEIN 7"/>
    <property type="match status" value="1"/>
</dbReference>
<evidence type="ECO:0000256" key="3">
    <source>
        <dbReference type="ARBA" id="ARBA00022448"/>
    </source>
</evidence>
<evidence type="ECO:0000259" key="9">
    <source>
        <dbReference type="Pfam" id="PF13967"/>
    </source>
</evidence>
<evidence type="ECO:0000256" key="4">
    <source>
        <dbReference type="ARBA" id="ARBA00022692"/>
    </source>
</evidence>
<evidence type="ECO:0000259" key="8">
    <source>
        <dbReference type="Pfam" id="PF02714"/>
    </source>
</evidence>
<comment type="similarity">
    <text evidence="2">Belongs to the CSC1 (TC 1.A.17) family.</text>
</comment>
<dbReference type="GO" id="GO:0005227">
    <property type="term" value="F:calcium-activated cation channel activity"/>
    <property type="evidence" value="ECO:0007669"/>
    <property type="project" value="InterPro"/>
</dbReference>
<feature type="transmembrane region" description="Helical" evidence="7">
    <location>
        <begin position="794"/>
        <end position="813"/>
    </location>
</feature>
<dbReference type="InterPro" id="IPR027815">
    <property type="entry name" value="CSC1/OSCA1-like_cyt"/>
</dbReference>
<evidence type="ECO:0000256" key="2">
    <source>
        <dbReference type="ARBA" id="ARBA00007779"/>
    </source>
</evidence>
<evidence type="ECO:0000256" key="6">
    <source>
        <dbReference type="ARBA" id="ARBA00023136"/>
    </source>
</evidence>
<keyword evidence="5 7" id="KW-1133">Transmembrane helix</keyword>
<feature type="domain" description="CSC1/OSCA1-like 7TM region" evidence="8">
    <location>
        <begin position="612"/>
        <end position="686"/>
    </location>
</feature>
<comment type="caution">
    <text evidence="11">The sequence shown here is derived from an EMBL/GenBank/DDBJ whole genome shotgun (WGS) entry which is preliminary data.</text>
</comment>
<evidence type="ECO:0000256" key="1">
    <source>
        <dbReference type="ARBA" id="ARBA00004141"/>
    </source>
</evidence>
<evidence type="ECO:0000259" key="10">
    <source>
        <dbReference type="Pfam" id="PF14703"/>
    </source>
</evidence>
<feature type="transmembrane region" description="Helical" evidence="7">
    <location>
        <begin position="738"/>
        <end position="763"/>
    </location>
</feature>
<evidence type="ECO:0000256" key="7">
    <source>
        <dbReference type="SAM" id="Phobius"/>
    </source>
</evidence>
<feature type="transmembrane region" description="Helical" evidence="7">
    <location>
        <begin position="819"/>
        <end position="836"/>
    </location>
</feature>
<feature type="domain" description="CSC1/OSCA1-like cytosolic" evidence="10">
    <location>
        <begin position="333"/>
        <end position="597"/>
    </location>
</feature>
<name>A0AAD5V1L0_9APHY</name>
<keyword evidence="6 7" id="KW-0472">Membrane</keyword>
<dbReference type="GO" id="GO:0005886">
    <property type="term" value="C:plasma membrane"/>
    <property type="evidence" value="ECO:0007669"/>
    <property type="project" value="TreeGrafter"/>
</dbReference>
<dbReference type="InterPro" id="IPR032880">
    <property type="entry name" value="CSC1/OSCA1-like_N"/>
</dbReference>
<dbReference type="InterPro" id="IPR003864">
    <property type="entry name" value="CSC1/OSCA1-like_7TM"/>
</dbReference>
<organism evidence="11 12">
    <name type="scientific">Meripilus lineatus</name>
    <dbReference type="NCBI Taxonomy" id="2056292"/>
    <lineage>
        <taxon>Eukaryota</taxon>
        <taxon>Fungi</taxon>
        <taxon>Dikarya</taxon>
        <taxon>Basidiomycota</taxon>
        <taxon>Agaricomycotina</taxon>
        <taxon>Agaricomycetes</taxon>
        <taxon>Polyporales</taxon>
        <taxon>Meripilaceae</taxon>
        <taxon>Meripilus</taxon>
    </lineage>
</organism>
<gene>
    <name evidence="11" type="ORF">NLI96_g8974</name>
</gene>
<dbReference type="PANTHER" id="PTHR13018">
    <property type="entry name" value="PROBABLE MEMBRANE PROTEIN DUF221-RELATED"/>
    <property type="match status" value="1"/>
</dbReference>
<proteinExistence type="inferred from homology"/>
<feature type="transmembrane region" description="Helical" evidence="7">
    <location>
        <begin position="666"/>
        <end position="686"/>
    </location>
</feature>
<feature type="domain" description="CSC1/OSCA1-like N-terminal transmembrane" evidence="9">
    <location>
        <begin position="61"/>
        <end position="185"/>
    </location>
</feature>
<feature type="domain" description="CSC1/OSCA1-like 7TM region" evidence="8">
    <location>
        <begin position="702"/>
        <end position="809"/>
    </location>
</feature>
<dbReference type="EMBL" id="JANAWD010000431">
    <property type="protein sequence ID" value="KAJ3479552.1"/>
    <property type="molecule type" value="Genomic_DNA"/>
</dbReference>
<evidence type="ECO:0000256" key="5">
    <source>
        <dbReference type="ARBA" id="ARBA00022989"/>
    </source>
</evidence>
<dbReference type="AlphaFoldDB" id="A0AAD5V1L0"/>
<evidence type="ECO:0000313" key="11">
    <source>
        <dbReference type="EMBL" id="KAJ3479552.1"/>
    </source>
</evidence>
<evidence type="ECO:0000313" key="12">
    <source>
        <dbReference type="Proteomes" id="UP001212997"/>
    </source>
</evidence>
<reference evidence="11" key="1">
    <citation type="submission" date="2022-07" db="EMBL/GenBank/DDBJ databases">
        <title>Genome Sequence of Physisporinus lineatus.</title>
        <authorList>
            <person name="Buettner E."/>
        </authorList>
    </citation>
    <scope>NUCLEOTIDE SEQUENCE</scope>
    <source>
        <strain evidence="11">VT162</strain>
    </source>
</reference>
<feature type="transmembrane region" description="Helical" evidence="7">
    <location>
        <begin position="16"/>
        <end position="37"/>
    </location>
</feature>
<feature type="transmembrane region" description="Helical" evidence="7">
    <location>
        <begin position="613"/>
        <end position="646"/>
    </location>
</feature>